<reference evidence="2" key="1">
    <citation type="journal article" date="2023" name="G3 (Bethesda)">
        <title>Genome assembly and association tests identify interacting loci associated with vigor, precocity, and sex in interspecific pistachio rootstocks.</title>
        <authorList>
            <person name="Palmer W."/>
            <person name="Jacygrad E."/>
            <person name="Sagayaradj S."/>
            <person name="Cavanaugh K."/>
            <person name="Han R."/>
            <person name="Bertier L."/>
            <person name="Beede B."/>
            <person name="Kafkas S."/>
            <person name="Golino D."/>
            <person name="Preece J."/>
            <person name="Michelmore R."/>
        </authorList>
    </citation>
    <scope>NUCLEOTIDE SEQUENCE [LARGE SCALE GENOMIC DNA]</scope>
</reference>
<proteinExistence type="predicted"/>
<gene>
    <name evidence="1" type="ORF">Pint_23554</name>
</gene>
<protein>
    <submittedName>
        <fullName evidence="1">Uncharacterized protein</fullName>
    </submittedName>
</protein>
<organism evidence="1 2">
    <name type="scientific">Pistacia integerrima</name>
    <dbReference type="NCBI Taxonomy" id="434235"/>
    <lineage>
        <taxon>Eukaryota</taxon>
        <taxon>Viridiplantae</taxon>
        <taxon>Streptophyta</taxon>
        <taxon>Embryophyta</taxon>
        <taxon>Tracheophyta</taxon>
        <taxon>Spermatophyta</taxon>
        <taxon>Magnoliopsida</taxon>
        <taxon>eudicotyledons</taxon>
        <taxon>Gunneridae</taxon>
        <taxon>Pentapetalae</taxon>
        <taxon>rosids</taxon>
        <taxon>malvids</taxon>
        <taxon>Sapindales</taxon>
        <taxon>Anacardiaceae</taxon>
        <taxon>Pistacia</taxon>
    </lineage>
</organism>
<name>A0ACC0YP51_9ROSI</name>
<comment type="caution">
    <text evidence="1">The sequence shown here is derived from an EMBL/GenBank/DDBJ whole genome shotgun (WGS) entry which is preliminary data.</text>
</comment>
<dbReference type="EMBL" id="CM047741">
    <property type="protein sequence ID" value="KAJ0038801.1"/>
    <property type="molecule type" value="Genomic_DNA"/>
</dbReference>
<sequence length="423" mass="48252">MKSKSRLTTAVICSVVLVLFLHVTLTSFVDRIRFSETITCDRSNVYDLCEINGPALLEPITTTFFSMDPTNLIMTPTSSFIKTRPYPRKMDKTAMSRVKELTLSSALPDVWCGVTHDSPAVVFSTGGYTGNFFHEFMDGFIPLYITFNSIFLNHHQDDVILVITDYKDWWSRKYEELLAHFSRHPIINMDNENLTHCFPSVIVGLISHGPMIINPKLLPHPKTLVDFQAILQNAYSQDPDEIPSSQRPRLVLVNRNAKVGRMIMNLEEVIKTAKEAGFDVTIFEPTQNTSLVESFKLIHASHAMLGVHGAALTNFLFLRPGSVLMQVVPIGTQWLSDTYFRNPARVLGLEYLEYKIKAEESSLAERYGANDTVLTNPKAFSRGNWKHMHVYLKTQNVKFDKVKLKRYLKNAYRKAKIFMDKES</sequence>
<dbReference type="Proteomes" id="UP001163603">
    <property type="component" value="Chromosome 6"/>
</dbReference>
<keyword evidence="2" id="KW-1185">Reference proteome</keyword>
<evidence type="ECO:0000313" key="2">
    <source>
        <dbReference type="Proteomes" id="UP001163603"/>
    </source>
</evidence>
<accession>A0ACC0YP51</accession>
<evidence type="ECO:0000313" key="1">
    <source>
        <dbReference type="EMBL" id="KAJ0038801.1"/>
    </source>
</evidence>